<dbReference type="InterPro" id="IPR011042">
    <property type="entry name" value="6-blade_b-propeller_TolB-like"/>
</dbReference>
<dbReference type="InterPro" id="IPR015943">
    <property type="entry name" value="WD40/YVTN_repeat-like_dom_sf"/>
</dbReference>
<dbReference type="Proteomes" id="UP000441389">
    <property type="component" value="Unassembled WGS sequence"/>
</dbReference>
<sequence length="388" mass="38697">MKVFVHAALLAAAPLVAPVPAAAATYQASVVASGLNGPRGLAFGPDGSLYIAESGYAVPGGPSTVLRGATYYYSETGSITRVSGGIQQRIVTGIASIGSPTADTVGPQDIVFGAGGQGFVVVGFGNNPNVRFTDLGPNGGKLGRVYSFTDGGTITSLADVSAYEAAHNPAGGPLDSNPFHAAALADGLLVTDAGSNTLLKVAGDGSVSLVATFPARPIAPIPPGGSDSVPTGIAVGPDGNYYVAELTGFPFTQGAAQIYRVTPGGQVDVAYTGFTNLTDIAFGSDGSLYTLELDSNGLATPGGGGVITRIGAGGARETIFSQGLVTPTGLAIGPDGALYVTNFSALGQGAGQVLRIAAVPEPASWAMMILGFGAMGAAVRRRRRIAFA</sequence>
<gene>
    <name evidence="3" type="ORF">GON01_14035</name>
</gene>
<evidence type="ECO:0000313" key="4">
    <source>
        <dbReference type="Proteomes" id="UP000441389"/>
    </source>
</evidence>
<dbReference type="NCBIfam" id="TIGR02595">
    <property type="entry name" value="PEP_CTERM"/>
    <property type="match status" value="1"/>
</dbReference>
<dbReference type="SUPFAM" id="SSF63829">
    <property type="entry name" value="Calcium-dependent phosphotriesterase"/>
    <property type="match status" value="1"/>
</dbReference>
<evidence type="ECO:0000256" key="1">
    <source>
        <dbReference type="SAM" id="SignalP"/>
    </source>
</evidence>
<dbReference type="NCBIfam" id="NF035944">
    <property type="entry name" value="PEPxxWA-CTERM"/>
    <property type="match status" value="1"/>
</dbReference>
<dbReference type="InterPro" id="IPR048031">
    <property type="entry name" value="ScyD/ScyE-like"/>
</dbReference>
<dbReference type="Pfam" id="PF07589">
    <property type="entry name" value="PEP-CTERM"/>
    <property type="match status" value="1"/>
</dbReference>
<name>A0A6I4J346_9SPHN</name>
<feature type="domain" description="Ice-binding protein C-terminal" evidence="2">
    <location>
        <begin position="358"/>
        <end position="382"/>
    </location>
</feature>
<keyword evidence="4" id="KW-1185">Reference proteome</keyword>
<dbReference type="Gene3D" id="2.130.10.10">
    <property type="entry name" value="YVTN repeat-like/Quinoprotein amine dehydrogenase"/>
    <property type="match status" value="1"/>
</dbReference>
<accession>A0A6I4J346</accession>
<reference evidence="3 4" key="1">
    <citation type="submission" date="2019-12" db="EMBL/GenBank/DDBJ databases">
        <authorList>
            <person name="Huq M.A."/>
        </authorList>
    </citation>
    <scope>NUCLEOTIDE SEQUENCE [LARGE SCALE GENOMIC DNA]</scope>
    <source>
        <strain evidence="3 4">MAH-20</strain>
    </source>
</reference>
<evidence type="ECO:0000313" key="3">
    <source>
        <dbReference type="EMBL" id="MVO79050.1"/>
    </source>
</evidence>
<comment type="caution">
    <text evidence="3">The sequence shown here is derived from an EMBL/GenBank/DDBJ whole genome shotgun (WGS) entry which is preliminary data.</text>
</comment>
<dbReference type="EMBL" id="WQMS01000016">
    <property type="protein sequence ID" value="MVO79050.1"/>
    <property type="molecule type" value="Genomic_DNA"/>
</dbReference>
<protein>
    <submittedName>
        <fullName evidence="3">ScyD/ScyE family protein</fullName>
    </submittedName>
</protein>
<dbReference type="NCBIfam" id="NF033206">
    <property type="entry name" value="ScyE_fam"/>
    <property type="match status" value="1"/>
</dbReference>
<keyword evidence="1" id="KW-0732">Signal</keyword>
<dbReference type="AlphaFoldDB" id="A0A6I4J346"/>
<organism evidence="3 4">
    <name type="scientific">Sphingomonas horti</name>
    <dbReference type="NCBI Taxonomy" id="2682842"/>
    <lineage>
        <taxon>Bacteria</taxon>
        <taxon>Pseudomonadati</taxon>
        <taxon>Pseudomonadota</taxon>
        <taxon>Alphaproteobacteria</taxon>
        <taxon>Sphingomonadales</taxon>
        <taxon>Sphingomonadaceae</taxon>
        <taxon>Sphingomonas</taxon>
    </lineage>
</organism>
<proteinExistence type="predicted"/>
<feature type="signal peptide" evidence="1">
    <location>
        <begin position="1"/>
        <end position="23"/>
    </location>
</feature>
<feature type="chain" id="PRO_5026200057" evidence="1">
    <location>
        <begin position="24"/>
        <end position="388"/>
    </location>
</feature>
<dbReference type="InterPro" id="IPR013424">
    <property type="entry name" value="Ice-binding_C"/>
</dbReference>
<evidence type="ECO:0000259" key="2">
    <source>
        <dbReference type="Pfam" id="PF07589"/>
    </source>
</evidence>
<dbReference type="Gene3D" id="2.120.10.30">
    <property type="entry name" value="TolB, C-terminal domain"/>
    <property type="match status" value="1"/>
</dbReference>